<gene>
    <name evidence="1" type="ORF">MRATA1EN3_LOCUS22592</name>
</gene>
<name>A0ACB0FEJ4_RANTA</name>
<sequence length="150" mass="15773">MDLLPLLLLLLQARGARVRSSQRTYSAASAALPAGRRRGGEGGGDRPAAPGAAERGGDAGGTLGDHGTVHRASPRRPRTLGFLRSPGPRRRMRGREGVRGPCVEVALAGSCTPVSACIPLVRLHPPFGPPPPTPARSVFWWKPALGLQRL</sequence>
<protein>
    <submittedName>
        <fullName evidence="1">Uncharacterized protein</fullName>
    </submittedName>
</protein>
<reference evidence="1" key="1">
    <citation type="submission" date="2023-05" db="EMBL/GenBank/DDBJ databases">
        <authorList>
            <consortium name="ELIXIR-Norway"/>
        </authorList>
    </citation>
    <scope>NUCLEOTIDE SEQUENCE</scope>
</reference>
<evidence type="ECO:0000313" key="2">
    <source>
        <dbReference type="Proteomes" id="UP001162501"/>
    </source>
</evidence>
<dbReference type="EMBL" id="OX596090">
    <property type="protein sequence ID" value="CAI9711379.1"/>
    <property type="molecule type" value="Genomic_DNA"/>
</dbReference>
<proteinExistence type="predicted"/>
<dbReference type="Proteomes" id="UP001162501">
    <property type="component" value="Chromosome 6"/>
</dbReference>
<accession>A0ACB0FEJ4</accession>
<evidence type="ECO:0000313" key="1">
    <source>
        <dbReference type="EMBL" id="CAI9711379.1"/>
    </source>
</evidence>
<organism evidence="1 2">
    <name type="scientific">Rangifer tarandus platyrhynchus</name>
    <name type="common">Svalbard reindeer</name>
    <dbReference type="NCBI Taxonomy" id="3082113"/>
    <lineage>
        <taxon>Eukaryota</taxon>
        <taxon>Metazoa</taxon>
        <taxon>Chordata</taxon>
        <taxon>Craniata</taxon>
        <taxon>Vertebrata</taxon>
        <taxon>Euteleostomi</taxon>
        <taxon>Mammalia</taxon>
        <taxon>Eutheria</taxon>
        <taxon>Laurasiatheria</taxon>
        <taxon>Artiodactyla</taxon>
        <taxon>Ruminantia</taxon>
        <taxon>Pecora</taxon>
        <taxon>Cervidae</taxon>
        <taxon>Odocoileinae</taxon>
        <taxon>Rangifer</taxon>
    </lineage>
</organism>